<sequence>MSAIKILARILTARVGPHIELAVETESGEVLKVLATEDQIDRLVDELDDILNSPADPEDDGPPQAA</sequence>
<accession>A0A089NNJ3</accession>
<dbReference type="KEGG" id="mor:MOC_1182"/>
<protein>
    <submittedName>
        <fullName evidence="1">Protein of unassigned function</fullName>
    </submittedName>
</protein>
<dbReference type="AlphaFoldDB" id="A0A089NNJ3"/>
<reference evidence="1 2" key="1">
    <citation type="journal article" date="2014" name="PLoS ONE">
        <title>Genome Information of Methylobacterium oryzae, a Plant-Probiotic Methylotroph in the Phyllosphere.</title>
        <authorList>
            <person name="Kwak M.J."/>
            <person name="Jeong H."/>
            <person name="Madhaiyan M."/>
            <person name="Lee Y."/>
            <person name="Sa T.M."/>
            <person name="Oh T.K."/>
            <person name="Kim J.F."/>
        </authorList>
    </citation>
    <scope>NUCLEOTIDE SEQUENCE [LARGE SCALE GENOMIC DNA]</scope>
    <source>
        <strain evidence="1 2">CBMB20</strain>
    </source>
</reference>
<organism evidence="1 2">
    <name type="scientific">Methylobacterium oryzae CBMB20</name>
    <dbReference type="NCBI Taxonomy" id="693986"/>
    <lineage>
        <taxon>Bacteria</taxon>
        <taxon>Pseudomonadati</taxon>
        <taxon>Pseudomonadota</taxon>
        <taxon>Alphaproteobacteria</taxon>
        <taxon>Hyphomicrobiales</taxon>
        <taxon>Methylobacteriaceae</taxon>
        <taxon>Methylobacterium</taxon>
    </lineage>
</organism>
<dbReference type="eggNOG" id="ENOG503100X">
    <property type="taxonomic scope" value="Bacteria"/>
</dbReference>
<name>A0A089NNJ3_9HYPH</name>
<dbReference type="RefSeq" id="WP_043350558.1">
    <property type="nucleotide sequence ID" value="NZ_CP003811.1"/>
</dbReference>
<dbReference type="STRING" id="693986.MOC_1182"/>
<dbReference type="EMBL" id="CP003811">
    <property type="protein sequence ID" value="AIQ88937.1"/>
    <property type="molecule type" value="Genomic_DNA"/>
</dbReference>
<gene>
    <name evidence="1" type="ORF">MOC_1182</name>
</gene>
<dbReference type="GeneID" id="96603631"/>
<evidence type="ECO:0000313" key="2">
    <source>
        <dbReference type="Proteomes" id="UP000029492"/>
    </source>
</evidence>
<proteinExistence type="predicted"/>
<dbReference type="Proteomes" id="UP000029492">
    <property type="component" value="Chromosome"/>
</dbReference>
<evidence type="ECO:0000313" key="1">
    <source>
        <dbReference type="EMBL" id="AIQ88937.1"/>
    </source>
</evidence>
<dbReference type="HOGENOM" id="CLU_2826222_0_0_5"/>
<keyword evidence="2" id="KW-1185">Reference proteome</keyword>